<dbReference type="SMART" id="SM00387">
    <property type="entry name" value="HATPase_c"/>
    <property type="match status" value="1"/>
</dbReference>
<dbReference type="Pfam" id="PF00512">
    <property type="entry name" value="HisKA"/>
    <property type="match status" value="1"/>
</dbReference>
<dbReference type="Pfam" id="PF13185">
    <property type="entry name" value="GAF_2"/>
    <property type="match status" value="1"/>
</dbReference>
<dbReference type="Gene3D" id="3.30.565.10">
    <property type="entry name" value="Histidine kinase-like ATPase, C-terminal domain"/>
    <property type="match status" value="1"/>
</dbReference>
<feature type="domain" description="PAS" evidence="10">
    <location>
        <begin position="10"/>
        <end position="80"/>
    </location>
</feature>
<organism evidence="12 13">
    <name type="scientific">Candidatus Magnetobacterium bavaricum</name>
    <dbReference type="NCBI Taxonomy" id="29290"/>
    <lineage>
        <taxon>Bacteria</taxon>
        <taxon>Pseudomonadati</taxon>
        <taxon>Nitrospirota</taxon>
        <taxon>Thermodesulfovibrionia</taxon>
        <taxon>Thermodesulfovibrionales</taxon>
        <taxon>Candidatus Magnetobacteriaceae</taxon>
        <taxon>Candidatus Magnetobacterium</taxon>
    </lineage>
</organism>
<dbReference type="NCBIfam" id="TIGR00229">
    <property type="entry name" value="sensory_box"/>
    <property type="match status" value="1"/>
</dbReference>
<dbReference type="CDD" id="cd00130">
    <property type="entry name" value="PAS"/>
    <property type="match status" value="1"/>
</dbReference>
<dbReference type="PROSITE" id="PS50113">
    <property type="entry name" value="PAC"/>
    <property type="match status" value="1"/>
</dbReference>
<dbReference type="SUPFAM" id="SSF55785">
    <property type="entry name" value="PYP-like sensor domain (PAS domain)"/>
    <property type="match status" value="1"/>
</dbReference>
<keyword evidence="5" id="KW-0547">Nucleotide-binding</keyword>
<dbReference type="SUPFAM" id="SSF47384">
    <property type="entry name" value="Homodimeric domain of signal transducing histidine kinase"/>
    <property type="match status" value="1"/>
</dbReference>
<reference evidence="12 13" key="1">
    <citation type="submission" date="2015-02" db="EMBL/GenBank/DDBJ databases">
        <title>Single-cell genomics of uncultivated deep-branching MTB reveals a conserved set of magnetosome genes.</title>
        <authorList>
            <person name="Kolinko S."/>
            <person name="Richter M."/>
            <person name="Glockner F.O."/>
            <person name="Brachmann A."/>
            <person name="Schuler D."/>
        </authorList>
    </citation>
    <scope>NUCLEOTIDE SEQUENCE [LARGE SCALE GENOMIC DNA]</scope>
    <source>
        <strain evidence="12">TM-1</strain>
    </source>
</reference>
<dbReference type="InterPro" id="IPR036097">
    <property type="entry name" value="HisK_dim/P_sf"/>
</dbReference>
<keyword evidence="6 12" id="KW-0418">Kinase</keyword>
<dbReference type="SMART" id="SM00065">
    <property type="entry name" value="GAF"/>
    <property type="match status" value="1"/>
</dbReference>
<dbReference type="InterPro" id="IPR005467">
    <property type="entry name" value="His_kinase_dom"/>
</dbReference>
<dbReference type="Pfam" id="PF08448">
    <property type="entry name" value="PAS_4"/>
    <property type="match status" value="1"/>
</dbReference>
<dbReference type="PROSITE" id="PS50112">
    <property type="entry name" value="PAS"/>
    <property type="match status" value="1"/>
</dbReference>
<evidence type="ECO:0000256" key="4">
    <source>
        <dbReference type="ARBA" id="ARBA00022679"/>
    </source>
</evidence>
<dbReference type="PANTHER" id="PTHR43065">
    <property type="entry name" value="SENSOR HISTIDINE KINASE"/>
    <property type="match status" value="1"/>
</dbReference>
<dbReference type="SUPFAM" id="SSF55874">
    <property type="entry name" value="ATPase domain of HSP90 chaperone/DNA topoisomerase II/histidine kinase"/>
    <property type="match status" value="1"/>
</dbReference>
<evidence type="ECO:0000256" key="6">
    <source>
        <dbReference type="ARBA" id="ARBA00022777"/>
    </source>
</evidence>
<keyword evidence="3" id="KW-0597">Phosphoprotein</keyword>
<evidence type="ECO:0000313" key="13">
    <source>
        <dbReference type="Proteomes" id="UP000033423"/>
    </source>
</evidence>
<evidence type="ECO:0000313" key="12">
    <source>
        <dbReference type="EMBL" id="KJU83419.1"/>
    </source>
</evidence>
<dbReference type="AlphaFoldDB" id="A0A0F3GN72"/>
<accession>A0A0F3GN72</accession>
<evidence type="ECO:0000256" key="5">
    <source>
        <dbReference type="ARBA" id="ARBA00022741"/>
    </source>
</evidence>
<name>A0A0F3GN72_9BACT</name>
<feature type="domain" description="PAC" evidence="11">
    <location>
        <begin position="84"/>
        <end position="136"/>
    </location>
</feature>
<dbReference type="InterPro" id="IPR004358">
    <property type="entry name" value="Sig_transdc_His_kin-like_C"/>
</dbReference>
<keyword evidence="8" id="KW-0902">Two-component regulatory system</keyword>
<evidence type="ECO:0000256" key="1">
    <source>
        <dbReference type="ARBA" id="ARBA00000085"/>
    </source>
</evidence>
<dbReference type="Proteomes" id="UP000033423">
    <property type="component" value="Unassembled WGS sequence"/>
</dbReference>
<evidence type="ECO:0000256" key="7">
    <source>
        <dbReference type="ARBA" id="ARBA00022840"/>
    </source>
</evidence>
<evidence type="ECO:0000256" key="3">
    <source>
        <dbReference type="ARBA" id="ARBA00022553"/>
    </source>
</evidence>
<dbReference type="InterPro" id="IPR036890">
    <property type="entry name" value="HATPase_C_sf"/>
</dbReference>
<dbReference type="InterPro" id="IPR003018">
    <property type="entry name" value="GAF"/>
</dbReference>
<proteinExistence type="predicted"/>
<protein>
    <recommendedName>
        <fullName evidence="2">histidine kinase</fullName>
        <ecNumber evidence="2">2.7.13.3</ecNumber>
    </recommendedName>
</protein>
<comment type="caution">
    <text evidence="12">The sequence shown here is derived from an EMBL/GenBank/DDBJ whole genome shotgun (WGS) entry which is preliminary data.</text>
</comment>
<sequence>MESIKQTEEQTELFLTLMDNIPDSIYFKDISGRFVMVNMAKARHSGTVPQQMIGKTDDDYLPVEQAAAGREIEKEVIRTGQPKIGVVEKFVRRDGNRVCISATKIPWYDKAGNIVGIIGISRDITELEQAREEMAGVNLELEGRVTRRTAELTSINEKLKTEIAERSQAEQKISDNYHIQTVINSILMVSLSTLSFKEQLQRVLDLILSIPWLRIQSKGCIFLADADLASLKMAVSYGLDARLLQMCNSIPYGTCLCGRAAQDGQLVFVDHIDCRHDIHFDGMLEHGHYCVPVLSGRQLLGVINLYVDKGHRRDNVDEAFLSAVANATASIIEKHKSEQEKQRLNDRLIQSEKLSALGRLSANVAHEIRNPLMVIGGYARRLNKLMPQGSWEKQGTEVIYSEVTRLEMILKNALSYAKNTKLNLQYYNVNYVVEESLSNYTDICSEKNIVLKKTTNAVPDVPIDKNQIRQVLDNLISNAIDAMPDGGVMEVSTESVLIGQRQYVTIKVTDTGAGINPKNIDHIFEPFFSTKEIGTGTGLGLPLSKKIVQDHGGDITVDNHPGQQGCIFCVNLPLEQEMRYCPIGL</sequence>
<dbReference type="SMART" id="SM00388">
    <property type="entry name" value="HisKA"/>
    <property type="match status" value="1"/>
</dbReference>
<keyword evidence="13" id="KW-1185">Reference proteome</keyword>
<dbReference type="GO" id="GO:0005524">
    <property type="term" value="F:ATP binding"/>
    <property type="evidence" value="ECO:0007669"/>
    <property type="project" value="UniProtKB-KW"/>
</dbReference>
<dbReference type="GO" id="GO:0000155">
    <property type="term" value="F:phosphorelay sensor kinase activity"/>
    <property type="evidence" value="ECO:0007669"/>
    <property type="project" value="InterPro"/>
</dbReference>
<dbReference type="PROSITE" id="PS50109">
    <property type="entry name" value="HIS_KIN"/>
    <property type="match status" value="1"/>
</dbReference>
<evidence type="ECO:0000256" key="2">
    <source>
        <dbReference type="ARBA" id="ARBA00012438"/>
    </source>
</evidence>
<dbReference type="InterPro" id="IPR003594">
    <property type="entry name" value="HATPase_dom"/>
</dbReference>
<dbReference type="InterPro" id="IPR029016">
    <property type="entry name" value="GAF-like_dom_sf"/>
</dbReference>
<dbReference type="CDD" id="cd00082">
    <property type="entry name" value="HisKA"/>
    <property type="match status" value="1"/>
</dbReference>
<dbReference type="InterPro" id="IPR000014">
    <property type="entry name" value="PAS"/>
</dbReference>
<dbReference type="SUPFAM" id="SSF55781">
    <property type="entry name" value="GAF domain-like"/>
    <property type="match status" value="1"/>
</dbReference>
<dbReference type="EC" id="2.7.13.3" evidence="2"/>
<dbReference type="InterPro" id="IPR003661">
    <property type="entry name" value="HisK_dim/P_dom"/>
</dbReference>
<dbReference type="PANTHER" id="PTHR43065:SF10">
    <property type="entry name" value="PEROXIDE STRESS-ACTIVATED HISTIDINE KINASE MAK3"/>
    <property type="match status" value="1"/>
</dbReference>
<dbReference type="EMBL" id="LACI01001909">
    <property type="protein sequence ID" value="KJU83419.1"/>
    <property type="molecule type" value="Genomic_DNA"/>
</dbReference>
<dbReference type="PRINTS" id="PR00344">
    <property type="entry name" value="BCTRLSENSOR"/>
</dbReference>
<feature type="domain" description="Histidine kinase" evidence="9">
    <location>
        <begin position="363"/>
        <end position="576"/>
    </location>
</feature>
<evidence type="ECO:0000256" key="8">
    <source>
        <dbReference type="ARBA" id="ARBA00023012"/>
    </source>
</evidence>
<gene>
    <name evidence="12" type="ORF">MBAV_004391</name>
</gene>
<comment type="catalytic activity">
    <reaction evidence="1">
        <text>ATP + protein L-histidine = ADP + protein N-phospho-L-histidine.</text>
        <dbReference type="EC" id="2.7.13.3"/>
    </reaction>
</comment>
<dbReference type="Pfam" id="PF02518">
    <property type="entry name" value="HATPase_c"/>
    <property type="match status" value="1"/>
</dbReference>
<keyword evidence="4" id="KW-0808">Transferase</keyword>
<dbReference type="InterPro" id="IPR035965">
    <property type="entry name" value="PAS-like_dom_sf"/>
</dbReference>
<evidence type="ECO:0000259" key="11">
    <source>
        <dbReference type="PROSITE" id="PS50113"/>
    </source>
</evidence>
<dbReference type="CDD" id="cd00075">
    <property type="entry name" value="HATPase"/>
    <property type="match status" value="1"/>
</dbReference>
<dbReference type="SMART" id="SM00091">
    <property type="entry name" value="PAS"/>
    <property type="match status" value="1"/>
</dbReference>
<keyword evidence="7" id="KW-0067">ATP-binding</keyword>
<evidence type="ECO:0000259" key="10">
    <source>
        <dbReference type="PROSITE" id="PS50112"/>
    </source>
</evidence>
<evidence type="ECO:0000259" key="9">
    <source>
        <dbReference type="PROSITE" id="PS50109"/>
    </source>
</evidence>
<dbReference type="Gene3D" id="1.10.287.130">
    <property type="match status" value="1"/>
</dbReference>
<dbReference type="Gene3D" id="3.30.450.20">
    <property type="entry name" value="PAS domain"/>
    <property type="match status" value="1"/>
</dbReference>
<dbReference type="Gene3D" id="3.30.450.40">
    <property type="match status" value="1"/>
</dbReference>
<dbReference type="InterPro" id="IPR013656">
    <property type="entry name" value="PAS_4"/>
</dbReference>
<dbReference type="InterPro" id="IPR000700">
    <property type="entry name" value="PAS-assoc_C"/>
</dbReference>